<sequence length="491" mass="55016">MSYDFLSPNIFKKESFSSEEAIKRGLVDRIPDQFIVVDSTNKYEVFAVEYLNELFGLMMANSVSDIHLESLESGHICRVRKDGDLHKYGRLLSDQEFNFIRKKIYSRSLIDEALAKQMPIDARGWLKYDAKLDLRISSTPTVLGFTIVIRLLDQSNSGRQLSTVEMSSSVREATLDMINSAYGLILITGPTGSGKTSTLYSFLNEINSIKRKVFTVEDPVEYTINGVQHINVGKNITFAKALKSALRQDPDVILIGEIRDKETAKIAVEAAQTGHLVLSTLHTNSSIGAISRLMELGVDPSHINETLIAVSAQRLVRKCKDVRNVDTPTDQEKDWLKKNGYSNMVNKSFGRGYNKKNYSGRLPIIEFLVIDDEIRENISSGNISTIYNIARKQKQYEPLTEAALRLANEGKTSLEEVISITKSKTSYGTEGLLLGDRLLVLGYITEYQLAFAKSIQKSATGIHRKKLSQIILDLNYCSLEQMNEVMDAPDA</sequence>
<name>A0A7Y2WCA1_9GAMM</name>
<dbReference type="SUPFAM" id="SSF52540">
    <property type="entry name" value="P-loop containing nucleoside triphosphate hydrolases"/>
    <property type="match status" value="1"/>
</dbReference>
<dbReference type="InterPro" id="IPR001482">
    <property type="entry name" value="T2SS/T4SS_dom"/>
</dbReference>
<dbReference type="EMBL" id="JABERL010000068">
    <property type="protein sequence ID" value="NNH79207.1"/>
    <property type="molecule type" value="Genomic_DNA"/>
</dbReference>
<keyword evidence="3" id="KW-0067">ATP-binding</keyword>
<dbReference type="GO" id="GO:0016887">
    <property type="term" value="F:ATP hydrolysis activity"/>
    <property type="evidence" value="ECO:0007669"/>
    <property type="project" value="TreeGrafter"/>
</dbReference>
<gene>
    <name evidence="5" type="ORF">HLH17_16440</name>
</gene>
<keyword evidence="2" id="KW-0547">Nucleotide-binding</keyword>
<dbReference type="CDD" id="cd01129">
    <property type="entry name" value="PulE-GspE-like"/>
    <property type="match status" value="1"/>
</dbReference>
<evidence type="ECO:0000256" key="3">
    <source>
        <dbReference type="ARBA" id="ARBA00022840"/>
    </source>
</evidence>
<evidence type="ECO:0000259" key="4">
    <source>
        <dbReference type="PROSITE" id="PS00662"/>
    </source>
</evidence>
<dbReference type="GO" id="GO:0005524">
    <property type="term" value="F:ATP binding"/>
    <property type="evidence" value="ECO:0007669"/>
    <property type="project" value="UniProtKB-KW"/>
</dbReference>
<evidence type="ECO:0000256" key="2">
    <source>
        <dbReference type="ARBA" id="ARBA00022741"/>
    </source>
</evidence>
<dbReference type="AlphaFoldDB" id="A0A7Y2WCA1"/>
<accession>A0A7Y2WCA1</accession>
<reference evidence="5 6" key="1">
    <citation type="submission" date="2020-04" db="EMBL/GenBank/DDBJ databases">
        <title>Acinetobacter Taxon 24.</title>
        <authorList>
            <person name="Nemec A."/>
            <person name="Radolfova-Krizova L."/>
            <person name="Higgins P.G."/>
            <person name="Spanelova P."/>
        </authorList>
    </citation>
    <scope>NUCLEOTIDE SEQUENCE [LARGE SCALE GENOMIC DNA]</scope>
    <source>
        <strain evidence="5 6">ANC 5380</strain>
    </source>
</reference>
<protein>
    <submittedName>
        <fullName evidence="5">Type II/IV secretion system protein</fullName>
    </submittedName>
</protein>
<evidence type="ECO:0000313" key="6">
    <source>
        <dbReference type="Proteomes" id="UP000569202"/>
    </source>
</evidence>
<dbReference type="Proteomes" id="UP000569202">
    <property type="component" value="Unassembled WGS sequence"/>
</dbReference>
<dbReference type="PANTHER" id="PTHR30258:SF2">
    <property type="entry name" value="COMG OPERON PROTEIN 1"/>
    <property type="match status" value="1"/>
</dbReference>
<evidence type="ECO:0000256" key="1">
    <source>
        <dbReference type="ARBA" id="ARBA00006611"/>
    </source>
</evidence>
<dbReference type="Gene3D" id="3.30.450.90">
    <property type="match status" value="1"/>
</dbReference>
<dbReference type="RefSeq" id="WP_171541265.1">
    <property type="nucleotide sequence ID" value="NZ_JABERL010000068.1"/>
</dbReference>
<organism evidence="5 6">
    <name type="scientific">Acinetobacter terrae</name>
    <dbReference type="NCBI Taxonomy" id="2731247"/>
    <lineage>
        <taxon>Bacteria</taxon>
        <taxon>Pseudomonadati</taxon>
        <taxon>Pseudomonadota</taxon>
        <taxon>Gammaproteobacteria</taxon>
        <taxon>Moraxellales</taxon>
        <taxon>Moraxellaceae</taxon>
        <taxon>Acinetobacter</taxon>
        <taxon>Acinetobacter Taxon 24</taxon>
    </lineage>
</organism>
<evidence type="ECO:0000313" key="5">
    <source>
        <dbReference type="EMBL" id="NNH79207.1"/>
    </source>
</evidence>
<dbReference type="InterPro" id="IPR003593">
    <property type="entry name" value="AAA+_ATPase"/>
</dbReference>
<proteinExistence type="inferred from homology"/>
<dbReference type="PROSITE" id="PS00662">
    <property type="entry name" value="T2SP_E"/>
    <property type="match status" value="1"/>
</dbReference>
<dbReference type="InterPro" id="IPR027417">
    <property type="entry name" value="P-loop_NTPase"/>
</dbReference>
<dbReference type="SMART" id="SM00382">
    <property type="entry name" value="AAA"/>
    <property type="match status" value="1"/>
</dbReference>
<dbReference type="Pfam" id="PF00437">
    <property type="entry name" value="T2SSE"/>
    <property type="match status" value="1"/>
</dbReference>
<dbReference type="Gene3D" id="3.40.50.300">
    <property type="entry name" value="P-loop containing nucleotide triphosphate hydrolases"/>
    <property type="match status" value="1"/>
</dbReference>
<comment type="caution">
    <text evidence="5">The sequence shown here is derived from an EMBL/GenBank/DDBJ whole genome shotgun (WGS) entry which is preliminary data.</text>
</comment>
<dbReference type="GO" id="GO:0005886">
    <property type="term" value="C:plasma membrane"/>
    <property type="evidence" value="ECO:0007669"/>
    <property type="project" value="TreeGrafter"/>
</dbReference>
<feature type="domain" description="Bacterial type II secretion system protein E" evidence="4">
    <location>
        <begin position="246"/>
        <end position="260"/>
    </location>
</feature>
<dbReference type="PANTHER" id="PTHR30258">
    <property type="entry name" value="TYPE II SECRETION SYSTEM PROTEIN GSPE-RELATED"/>
    <property type="match status" value="1"/>
</dbReference>
<comment type="similarity">
    <text evidence="1">Belongs to the GSP E family.</text>
</comment>